<proteinExistence type="predicted"/>
<protein>
    <submittedName>
        <fullName evidence="1">Uncharacterized protein</fullName>
    </submittedName>
</protein>
<gene>
    <name evidence="1" type="ORF">BDEG_26808</name>
</gene>
<evidence type="ECO:0000313" key="2">
    <source>
        <dbReference type="Proteomes" id="UP000077115"/>
    </source>
</evidence>
<dbReference type="AlphaFoldDB" id="A0A177WTJ2"/>
<dbReference type="EMBL" id="DS022310">
    <property type="protein sequence ID" value="OAJ43449.1"/>
    <property type="molecule type" value="Genomic_DNA"/>
</dbReference>
<accession>A0A177WTJ2</accession>
<reference evidence="1 2" key="2">
    <citation type="submission" date="2016-05" db="EMBL/GenBank/DDBJ databases">
        <title>Lineage-specific infection strategies underlie the spectrum of fungal disease in amphibians.</title>
        <authorList>
            <person name="Cuomo C.A."/>
            <person name="Farrer R.A."/>
            <person name="James T."/>
            <person name="Longcore J."/>
            <person name="Birren B."/>
        </authorList>
    </citation>
    <scope>NUCLEOTIDE SEQUENCE [LARGE SCALE GENOMIC DNA]</scope>
    <source>
        <strain evidence="1 2">JEL423</strain>
    </source>
</reference>
<dbReference type="OrthoDB" id="2125748at2759"/>
<evidence type="ECO:0000313" key="1">
    <source>
        <dbReference type="EMBL" id="OAJ43449.1"/>
    </source>
</evidence>
<dbReference type="VEuPathDB" id="FungiDB:BDEG_26808"/>
<organism evidence="1 2">
    <name type="scientific">Batrachochytrium dendrobatidis (strain JEL423)</name>
    <dbReference type="NCBI Taxonomy" id="403673"/>
    <lineage>
        <taxon>Eukaryota</taxon>
        <taxon>Fungi</taxon>
        <taxon>Fungi incertae sedis</taxon>
        <taxon>Chytridiomycota</taxon>
        <taxon>Chytridiomycota incertae sedis</taxon>
        <taxon>Chytridiomycetes</taxon>
        <taxon>Rhizophydiales</taxon>
        <taxon>Rhizophydiales incertae sedis</taxon>
        <taxon>Batrachochytrium</taxon>
    </lineage>
</organism>
<dbReference type="Proteomes" id="UP000077115">
    <property type="component" value="Unassembled WGS sequence"/>
</dbReference>
<reference evidence="1 2" key="1">
    <citation type="submission" date="2006-10" db="EMBL/GenBank/DDBJ databases">
        <title>The Genome Sequence of Batrachochytrium dendrobatidis JEL423.</title>
        <authorList>
            <consortium name="The Broad Institute Genome Sequencing Platform"/>
            <person name="Birren B."/>
            <person name="Lander E."/>
            <person name="Galagan J."/>
            <person name="Cuomo C."/>
            <person name="Devon K."/>
            <person name="Jaffe D."/>
            <person name="Butler J."/>
            <person name="Alvarez P."/>
            <person name="Gnerre S."/>
            <person name="Grabherr M."/>
            <person name="Kleber M."/>
            <person name="Mauceli E."/>
            <person name="Brockman W."/>
            <person name="Young S."/>
            <person name="LaButti K."/>
            <person name="Sykes S."/>
            <person name="DeCaprio D."/>
            <person name="Crawford M."/>
            <person name="Koehrsen M."/>
            <person name="Engels R."/>
            <person name="Montgomery P."/>
            <person name="Pearson M."/>
            <person name="Howarth C."/>
            <person name="Larson L."/>
            <person name="White J."/>
            <person name="O'Leary S."/>
            <person name="Kodira C."/>
            <person name="Zeng Q."/>
            <person name="Yandava C."/>
            <person name="Alvarado L."/>
            <person name="Longcore J."/>
            <person name="James T."/>
        </authorList>
    </citation>
    <scope>NUCLEOTIDE SEQUENCE [LARGE SCALE GENOMIC DNA]</scope>
    <source>
        <strain evidence="1 2">JEL423</strain>
    </source>
</reference>
<name>A0A177WTJ2_BATDL</name>
<sequence>MFARASRIANATTRSTAFARPSLQMQQFRSNWNFSSALPNLKGINGQTTLGEVWDRAYVKYQYKLMYPVSAWILFLWYNLWNPYAPASEKAEKKARLDHLKSLEFHQSP</sequence>